<reference evidence="2" key="1">
    <citation type="submission" date="2022-07" db="EMBL/GenBank/DDBJ databases">
        <title>Phylogenomic reconstructions and comparative analyses of Kickxellomycotina fungi.</title>
        <authorList>
            <person name="Reynolds N.K."/>
            <person name="Stajich J.E."/>
            <person name="Barry K."/>
            <person name="Grigoriev I.V."/>
            <person name="Crous P."/>
            <person name="Smith M.E."/>
        </authorList>
    </citation>
    <scope>NUCLEOTIDE SEQUENCE</scope>
    <source>
        <strain evidence="2">NBRC 105413</strain>
    </source>
</reference>
<dbReference type="AlphaFoldDB" id="A0A9W7XLJ1"/>
<evidence type="ECO:0000256" key="1">
    <source>
        <dbReference type="SAM" id="MobiDB-lite"/>
    </source>
</evidence>
<keyword evidence="3" id="KW-1185">Reference proteome</keyword>
<proteinExistence type="predicted"/>
<dbReference type="Proteomes" id="UP001145021">
    <property type="component" value="Unassembled WGS sequence"/>
</dbReference>
<evidence type="ECO:0000313" key="2">
    <source>
        <dbReference type="EMBL" id="KAJ1645332.1"/>
    </source>
</evidence>
<dbReference type="EMBL" id="JANBOH010000111">
    <property type="protein sequence ID" value="KAJ1645332.1"/>
    <property type="molecule type" value="Genomic_DNA"/>
</dbReference>
<comment type="caution">
    <text evidence="2">The sequence shown here is derived from an EMBL/GenBank/DDBJ whole genome shotgun (WGS) entry which is preliminary data.</text>
</comment>
<name>A0A9W7XLJ1_9FUNG</name>
<feature type="compositionally biased region" description="Basic residues" evidence="1">
    <location>
        <begin position="135"/>
        <end position="144"/>
    </location>
</feature>
<sequence>MATETSFNIPTIILDNTLISPRNESVDLDKRNNDEEEASMELFSQTEDNQKIQDECAKQINDELTKSVKNMFKQKKRQQPDKRHTTANICGICRQVVETCEFECASVDLYFDHLLFDTRHIELAQKEAEEQSRIKQTRRSRSIKRSSIMVV</sequence>
<accession>A0A9W7XLJ1</accession>
<protein>
    <submittedName>
        <fullName evidence="2">Uncharacterized protein</fullName>
    </submittedName>
</protein>
<evidence type="ECO:0000313" key="3">
    <source>
        <dbReference type="Proteomes" id="UP001145021"/>
    </source>
</evidence>
<feature type="region of interest" description="Disordered" evidence="1">
    <location>
        <begin position="128"/>
        <end position="151"/>
    </location>
</feature>
<gene>
    <name evidence="2" type="ORF">LPJ64_003071</name>
</gene>
<organism evidence="2 3">
    <name type="scientific">Coemansia asiatica</name>
    <dbReference type="NCBI Taxonomy" id="1052880"/>
    <lineage>
        <taxon>Eukaryota</taxon>
        <taxon>Fungi</taxon>
        <taxon>Fungi incertae sedis</taxon>
        <taxon>Zoopagomycota</taxon>
        <taxon>Kickxellomycotina</taxon>
        <taxon>Kickxellomycetes</taxon>
        <taxon>Kickxellales</taxon>
        <taxon>Kickxellaceae</taxon>
        <taxon>Coemansia</taxon>
    </lineage>
</organism>